<dbReference type="GeneID" id="20216887"/>
<comment type="similarity">
    <text evidence="1">Belongs to the PNP/UDP phosphorylase family.</text>
</comment>
<dbReference type="InterPro" id="IPR035994">
    <property type="entry name" value="Nucleoside_phosphorylase_sf"/>
</dbReference>
<gene>
    <name evidence="5" type="primary">20216887</name>
    <name evidence="4" type="ORF">HELRODRAFT_88580</name>
</gene>
<dbReference type="InterPro" id="IPR000845">
    <property type="entry name" value="Nucleoside_phosphorylase_d"/>
</dbReference>
<dbReference type="HOGENOM" id="CLU_054104_0_0_1"/>
<dbReference type="CTD" id="20216887"/>
<dbReference type="OMA" id="HAQCHDV"/>
<reference evidence="5" key="3">
    <citation type="submission" date="2015-06" db="UniProtKB">
        <authorList>
            <consortium name="EnsemblMetazoa"/>
        </authorList>
    </citation>
    <scope>IDENTIFICATION</scope>
</reference>
<proteinExistence type="inferred from homology"/>
<dbReference type="GO" id="GO:0004850">
    <property type="term" value="F:uridine phosphorylase activity"/>
    <property type="evidence" value="ECO:0000318"/>
    <property type="project" value="GO_Central"/>
</dbReference>
<protein>
    <recommendedName>
        <fullName evidence="3">Nucleoside phosphorylase domain-containing protein</fullName>
    </recommendedName>
</protein>
<dbReference type="OrthoDB" id="204058at2759"/>
<dbReference type="InterPro" id="IPR010059">
    <property type="entry name" value="Uridine_phosphorylase_euk"/>
</dbReference>
<dbReference type="InParanoid" id="T1G740"/>
<dbReference type="Proteomes" id="UP000015101">
    <property type="component" value="Unassembled WGS sequence"/>
</dbReference>
<dbReference type="eggNOG" id="KOG3728">
    <property type="taxonomic scope" value="Eukaryota"/>
</dbReference>
<reference evidence="4 6" key="2">
    <citation type="journal article" date="2013" name="Nature">
        <title>Insights into bilaterian evolution from three spiralian genomes.</title>
        <authorList>
            <person name="Simakov O."/>
            <person name="Marletaz F."/>
            <person name="Cho S.J."/>
            <person name="Edsinger-Gonzales E."/>
            <person name="Havlak P."/>
            <person name="Hellsten U."/>
            <person name="Kuo D.H."/>
            <person name="Larsson T."/>
            <person name="Lv J."/>
            <person name="Arendt D."/>
            <person name="Savage R."/>
            <person name="Osoegawa K."/>
            <person name="de Jong P."/>
            <person name="Grimwood J."/>
            <person name="Chapman J.A."/>
            <person name="Shapiro H."/>
            <person name="Aerts A."/>
            <person name="Otillar R.P."/>
            <person name="Terry A.Y."/>
            <person name="Boore J.L."/>
            <person name="Grigoriev I.V."/>
            <person name="Lindberg D.R."/>
            <person name="Seaver E.C."/>
            <person name="Weisblat D.A."/>
            <person name="Putnam N.H."/>
            <person name="Rokhsar D.S."/>
        </authorList>
    </citation>
    <scope>NUCLEOTIDE SEQUENCE</scope>
</reference>
<feature type="binding site" evidence="2">
    <location>
        <position position="202"/>
    </location>
    <ligand>
        <name>substrate</name>
    </ligand>
</feature>
<dbReference type="EMBL" id="AMQM01007397">
    <property type="status" value="NOT_ANNOTATED_CDS"/>
    <property type="molecule type" value="Genomic_DNA"/>
</dbReference>
<dbReference type="PANTHER" id="PTHR43691:SF11">
    <property type="entry name" value="FI09636P-RELATED"/>
    <property type="match status" value="1"/>
</dbReference>
<dbReference type="NCBIfam" id="TIGR01719">
    <property type="entry name" value="euk_UDPppase"/>
    <property type="match status" value="1"/>
</dbReference>
<feature type="domain" description="Nucleoside phosphorylase" evidence="3">
    <location>
        <begin position="37"/>
        <end position="256"/>
    </location>
</feature>
<name>T1G740_HELRO</name>
<dbReference type="EMBL" id="KB097605">
    <property type="protein sequence ID" value="ESN93552.1"/>
    <property type="molecule type" value="Genomic_DNA"/>
</dbReference>
<dbReference type="CDD" id="cd17763">
    <property type="entry name" value="UP_hUPP-like"/>
    <property type="match status" value="1"/>
</dbReference>
<organism evidence="5 6">
    <name type="scientific">Helobdella robusta</name>
    <name type="common">Californian leech</name>
    <dbReference type="NCBI Taxonomy" id="6412"/>
    <lineage>
        <taxon>Eukaryota</taxon>
        <taxon>Metazoa</taxon>
        <taxon>Spiralia</taxon>
        <taxon>Lophotrochozoa</taxon>
        <taxon>Annelida</taxon>
        <taxon>Clitellata</taxon>
        <taxon>Hirudinea</taxon>
        <taxon>Rhynchobdellida</taxon>
        <taxon>Glossiphoniidae</taxon>
        <taxon>Helobdella</taxon>
    </lineage>
</organism>
<dbReference type="Gene3D" id="3.40.50.1580">
    <property type="entry name" value="Nucleoside phosphorylase domain"/>
    <property type="match status" value="1"/>
</dbReference>
<dbReference type="GO" id="GO:0005829">
    <property type="term" value="C:cytosol"/>
    <property type="evidence" value="ECO:0000318"/>
    <property type="project" value="GO_Central"/>
</dbReference>
<evidence type="ECO:0000259" key="3">
    <source>
        <dbReference type="Pfam" id="PF01048"/>
    </source>
</evidence>
<evidence type="ECO:0000256" key="1">
    <source>
        <dbReference type="ARBA" id="ARBA00010456"/>
    </source>
</evidence>
<evidence type="ECO:0000313" key="4">
    <source>
        <dbReference type="EMBL" id="ESN93552.1"/>
    </source>
</evidence>
<dbReference type="STRING" id="6412.T1G740"/>
<evidence type="ECO:0000313" key="6">
    <source>
        <dbReference type="Proteomes" id="UP000015101"/>
    </source>
</evidence>
<accession>T1G740</accession>
<feature type="binding site" evidence="2">
    <location>
        <begin position="121"/>
        <end position="124"/>
    </location>
    <ligand>
        <name>phosphate</name>
        <dbReference type="ChEBI" id="CHEBI:43474"/>
    </ligand>
</feature>
<reference evidence="6" key="1">
    <citation type="submission" date="2012-12" db="EMBL/GenBank/DDBJ databases">
        <authorList>
            <person name="Hellsten U."/>
            <person name="Grimwood J."/>
            <person name="Chapman J.A."/>
            <person name="Shapiro H."/>
            <person name="Aerts A."/>
            <person name="Otillar R.P."/>
            <person name="Terry A.Y."/>
            <person name="Boore J.L."/>
            <person name="Simakov O."/>
            <person name="Marletaz F."/>
            <person name="Cho S.-J."/>
            <person name="Edsinger-Gonzales E."/>
            <person name="Havlak P."/>
            <person name="Kuo D.-H."/>
            <person name="Larsson T."/>
            <person name="Lv J."/>
            <person name="Arendt D."/>
            <person name="Savage R."/>
            <person name="Osoegawa K."/>
            <person name="de Jong P."/>
            <person name="Lindberg D.R."/>
            <person name="Seaver E.C."/>
            <person name="Weisblat D.A."/>
            <person name="Putnam N.H."/>
            <person name="Grigoriev I.V."/>
            <person name="Rokhsar D.S."/>
        </authorList>
    </citation>
    <scope>NUCLEOTIDE SEQUENCE</scope>
</reference>
<feature type="binding site" evidence="2">
    <location>
        <position position="200"/>
    </location>
    <ligand>
        <name>substrate</name>
    </ligand>
</feature>
<dbReference type="Pfam" id="PF01048">
    <property type="entry name" value="PNP_UDP_1"/>
    <property type="match status" value="1"/>
</dbReference>
<dbReference type="AlphaFoldDB" id="T1G740"/>
<evidence type="ECO:0000313" key="5">
    <source>
        <dbReference type="EnsemblMetazoa" id="HelroP88580"/>
    </source>
</evidence>
<dbReference type="GO" id="GO:0006218">
    <property type="term" value="P:uridine catabolic process"/>
    <property type="evidence" value="ECO:0000318"/>
    <property type="project" value="GO_Central"/>
</dbReference>
<dbReference type="GO" id="GO:0009166">
    <property type="term" value="P:nucleotide catabolic process"/>
    <property type="evidence" value="ECO:0007669"/>
    <property type="project" value="InterPro"/>
</dbReference>
<dbReference type="KEGG" id="hro:HELRODRAFT_88580"/>
<dbReference type="RefSeq" id="XP_009028331.1">
    <property type="nucleotide sequence ID" value="XM_009030083.1"/>
</dbReference>
<dbReference type="FunCoup" id="T1G740">
    <property type="interactions" value="153"/>
</dbReference>
<dbReference type="SUPFAM" id="SSF53167">
    <property type="entry name" value="Purine and uridine phosphorylases"/>
    <property type="match status" value="1"/>
</dbReference>
<dbReference type="PANTHER" id="PTHR43691">
    <property type="entry name" value="URIDINE PHOSPHORYLASE"/>
    <property type="match status" value="1"/>
</dbReference>
<keyword evidence="6" id="KW-1185">Reference proteome</keyword>
<sequence>VQVRNDFLRDQKADTFHHLGLSTKMKHFNETFSDLKYVCFSGSQGRVYNMADRLLNELNISKPIGFQLANICKNTDRYVMYKVGPVLCVNHGIGISSSSVVLNEIIKVLYYSNATDVSMFRIGTSGGIGISAGTVVITSVAVDGLLRPFLEVPILGELVKIPSSLSVSQNEKLLKCGDPSDDFQIIPGKTMCSWDFYEGQARLDGARCEFNMEKKQAFLKKAYDDGVRNVEMESLTFATMCCQAGISASVICVTLLNRFETDQITVSEDCLREWAHRPMTVVIRHIRSQLCKRE</sequence>
<evidence type="ECO:0000256" key="2">
    <source>
        <dbReference type="PIRSR" id="PIRSR610059-50"/>
    </source>
</evidence>
<feature type="binding site" evidence="2">
    <location>
        <position position="77"/>
    </location>
    <ligand>
        <name>phosphate</name>
        <dbReference type="ChEBI" id="CHEBI:43474"/>
    </ligand>
</feature>
<dbReference type="EnsemblMetazoa" id="HelroT88580">
    <property type="protein sequence ID" value="HelroP88580"/>
    <property type="gene ID" value="HelroG88580"/>
</dbReference>